<evidence type="ECO:0000256" key="2">
    <source>
        <dbReference type="ARBA" id="ARBA00004496"/>
    </source>
</evidence>
<dbReference type="PANTHER" id="PTHR14030">
    <property type="entry name" value="MITOTIC CHECKPOINT SERINE/THREONINE-PROTEIN KINASE BUB1"/>
    <property type="match status" value="1"/>
</dbReference>
<reference evidence="30" key="1">
    <citation type="submission" date="2020-03" db="EMBL/GenBank/DDBJ databases">
        <title>Studies in the Genomics of Life Span.</title>
        <authorList>
            <person name="Glass D."/>
        </authorList>
    </citation>
    <scope>NUCLEOTIDE SEQUENCE</scope>
    <source>
        <strain evidence="30">LTLLF</strain>
        <tissue evidence="30">Muscle</tissue>
    </source>
</reference>
<feature type="region of interest" description="Disordered" evidence="27">
    <location>
        <begin position="1"/>
        <end position="27"/>
    </location>
</feature>
<dbReference type="GO" id="GO:0004674">
    <property type="term" value="F:protein serine/threonine kinase activity"/>
    <property type="evidence" value="ECO:0007669"/>
    <property type="project" value="UniProtKB-KW"/>
</dbReference>
<evidence type="ECO:0000256" key="27">
    <source>
        <dbReference type="SAM" id="MobiDB-lite"/>
    </source>
</evidence>
<keyword evidence="16" id="KW-0067">ATP-binding</keyword>
<feature type="region of interest" description="Disordered" evidence="27">
    <location>
        <begin position="453"/>
        <end position="480"/>
    </location>
</feature>
<dbReference type="InterPro" id="IPR013212">
    <property type="entry name" value="Mad3/Bub1_I"/>
</dbReference>
<dbReference type="EMBL" id="JAATJU010021135">
    <property type="protein sequence ID" value="KAH0514579.1"/>
    <property type="molecule type" value="Genomic_DNA"/>
</dbReference>
<evidence type="ECO:0000256" key="18">
    <source>
        <dbReference type="ARBA" id="ARBA00022990"/>
    </source>
</evidence>
<proteinExistence type="predicted"/>
<evidence type="ECO:0000256" key="9">
    <source>
        <dbReference type="ARBA" id="ARBA00022618"/>
    </source>
</evidence>
<keyword evidence="10" id="KW-0808">Transferase</keyword>
<evidence type="ECO:0000256" key="10">
    <source>
        <dbReference type="ARBA" id="ARBA00022679"/>
    </source>
</evidence>
<evidence type="ECO:0000256" key="22">
    <source>
        <dbReference type="ARBA" id="ARBA00047899"/>
    </source>
</evidence>
<keyword evidence="19" id="KW-0539">Nucleus</keyword>
<evidence type="ECO:0000256" key="14">
    <source>
        <dbReference type="ARBA" id="ARBA00022777"/>
    </source>
</evidence>
<dbReference type="GO" id="GO:0051754">
    <property type="term" value="P:meiotic sister chromatid cohesion, centromeric"/>
    <property type="evidence" value="ECO:0007669"/>
    <property type="project" value="TreeGrafter"/>
</dbReference>
<feature type="domain" description="BUB1 N-terminal" evidence="29">
    <location>
        <begin position="148"/>
        <end position="312"/>
    </location>
</feature>
<comment type="catalytic activity">
    <reaction evidence="23">
        <text>L-seryl-[protein] + ATP = O-phospho-L-seryl-[protein] + ADP + H(+)</text>
        <dbReference type="Rhea" id="RHEA:17989"/>
        <dbReference type="Rhea" id="RHEA-COMP:9863"/>
        <dbReference type="Rhea" id="RHEA-COMP:11604"/>
        <dbReference type="ChEBI" id="CHEBI:15378"/>
        <dbReference type="ChEBI" id="CHEBI:29999"/>
        <dbReference type="ChEBI" id="CHEBI:30616"/>
        <dbReference type="ChEBI" id="CHEBI:83421"/>
        <dbReference type="ChEBI" id="CHEBI:456216"/>
        <dbReference type="EC" id="2.7.11.1"/>
    </reaction>
</comment>
<feature type="compositionally biased region" description="Polar residues" evidence="27">
    <location>
        <begin position="13"/>
        <end position="27"/>
    </location>
</feature>
<dbReference type="EC" id="2.7.11.1" evidence="4"/>
<dbReference type="Proteomes" id="UP000710432">
    <property type="component" value="Unassembled WGS sequence"/>
</dbReference>
<dbReference type="Gene3D" id="1.25.40.430">
    <property type="match status" value="1"/>
</dbReference>
<keyword evidence="18" id="KW-0007">Acetylation</keyword>
<feature type="region of interest" description="Disordered" evidence="27">
    <location>
        <begin position="378"/>
        <end position="402"/>
    </location>
</feature>
<keyword evidence="6" id="KW-0963">Cytoplasm</keyword>
<evidence type="ECO:0000313" key="30">
    <source>
        <dbReference type="EMBL" id="KAH0514579.1"/>
    </source>
</evidence>
<evidence type="ECO:0000313" key="31">
    <source>
        <dbReference type="Proteomes" id="UP000710432"/>
    </source>
</evidence>
<dbReference type="Pfam" id="PF08311">
    <property type="entry name" value="Mad3_BUB1_I"/>
    <property type="match status" value="1"/>
</dbReference>
<comment type="catalytic activity">
    <reaction evidence="22">
        <text>L-threonyl-[protein] + ATP = O-phospho-L-threonyl-[protein] + ADP + H(+)</text>
        <dbReference type="Rhea" id="RHEA:46608"/>
        <dbReference type="Rhea" id="RHEA-COMP:11060"/>
        <dbReference type="Rhea" id="RHEA-COMP:11605"/>
        <dbReference type="ChEBI" id="CHEBI:15378"/>
        <dbReference type="ChEBI" id="CHEBI:30013"/>
        <dbReference type="ChEBI" id="CHEBI:30616"/>
        <dbReference type="ChEBI" id="CHEBI:61977"/>
        <dbReference type="ChEBI" id="CHEBI:456216"/>
        <dbReference type="EC" id="2.7.11.1"/>
    </reaction>
</comment>
<evidence type="ECO:0000259" key="29">
    <source>
        <dbReference type="PROSITE" id="PS51489"/>
    </source>
</evidence>
<feature type="domain" description="Protein kinase" evidence="28">
    <location>
        <begin position="711"/>
        <end position="1046"/>
    </location>
</feature>
<evidence type="ECO:0000256" key="1">
    <source>
        <dbReference type="ARBA" id="ARBA00004123"/>
    </source>
</evidence>
<dbReference type="PANTHER" id="PTHR14030:SF25">
    <property type="entry name" value="MITOTIC CHECKPOINT SERINE_THREONINE-PROTEIN KINASE BUB1 BETA"/>
    <property type="match status" value="1"/>
</dbReference>
<keyword evidence="7" id="KW-0723">Serine/threonine-protein kinase</keyword>
<keyword evidence="13" id="KW-0498">Mitosis</keyword>
<evidence type="ECO:0000256" key="11">
    <source>
        <dbReference type="ARBA" id="ARBA00022703"/>
    </source>
</evidence>
<dbReference type="GO" id="GO:0000940">
    <property type="term" value="C:outer kinetochore"/>
    <property type="evidence" value="ECO:0007669"/>
    <property type="project" value="UniProtKB-ARBA"/>
</dbReference>
<evidence type="ECO:0000256" key="21">
    <source>
        <dbReference type="ARBA" id="ARBA00023328"/>
    </source>
</evidence>
<evidence type="ECO:0000256" key="16">
    <source>
        <dbReference type="ARBA" id="ARBA00022840"/>
    </source>
</evidence>
<dbReference type="SUPFAM" id="SSF56112">
    <property type="entry name" value="Protein kinase-like (PK-like)"/>
    <property type="match status" value="1"/>
</dbReference>
<dbReference type="FunFam" id="1.25.40.430:FF:000002">
    <property type="entry name" value="mitotic checkpoint serine/threonine-protein kinase BUB1 beta"/>
    <property type="match status" value="1"/>
</dbReference>
<accession>A0A8J6GQI4</accession>
<evidence type="ECO:0000256" key="15">
    <source>
        <dbReference type="ARBA" id="ARBA00022838"/>
    </source>
</evidence>
<dbReference type="InterPro" id="IPR015661">
    <property type="entry name" value="Bub1/Mad3"/>
</dbReference>
<dbReference type="PROSITE" id="PS51489">
    <property type="entry name" value="BUB1_N"/>
    <property type="match status" value="1"/>
</dbReference>
<sequence>MSLDFLSQCPCHGQQSSGTRGTQEPSDQLDQLGQFSWALALLSRSTERRSPQLQGQLKVEEGTSDRRHPGGKGLRTGESKNRECRMAAARKEELAASEALCLEGDEWELSKENVQPLRHGRIMSTLQGALAQQESACNRTLQQQKRMFESEIRFYSGSDPLCVWDRYISWTEQNYPQGGKESNMSTLLERAIEALHGEKRYYSDPRFLNLWLKLGHLCNEPLDLYSYLHSQGIGVSLAQFYISWAEEYEARENFKRADAVFQEGIERKAEPLERLQSQHRQFQARVSRQALLALENEEEEEVLGSSVPQRSTLAELKSRGKKMAKAPISRVGGALKAPGQSRGLQSAVPQQLRSNCRVPVFDENADSTSRAELPKPIVEPWKAPPVPRDKENELQPGPWNTDRPLEYRPYGNSSSLAAVFPSLPSFTPYVEESAQQTVMTPCKIEPSINHVLSTRKPGKDDRDPLQRVQSHQQGPEERKEKVMYCKEKVYAGVGEFSFEEIRAEVFRKKLKEQREGKPHQLKAFCKNSLTLKALKAQRRPLAVLKTTEIIASNEDVSAGVCDELTGIEPLSEDATITSFRNVTMCPIPEDTCYFARAPRFASTPFHEMPSLKGIPSDPERLSQEEDLDGKTTEVHHTAMATIYSQTLSVKKLSPIIEDSGEATHSSAFSGSSASVSSTSSIKGLQLPEKLELTTDAAENAVQSPWCSQYRLQLLKSLPESSAFAEFSVEDRLMPTLEVGKEIELGSEDYCIKQEYLICDDYKLLWVAPRDSAELTMIKASFQPVPWDFYINLKLRERLNEDCDPLCSCCQYQDGHIVWYQYINCSSLQDLLQHSELVTQEIVVLIIYNLLTIVEKLHQAEIVHGDLSPQSLILRNRIHDPYDCNKNDHAVKIVNFSYSVDLRVQLDAFSFSGFRTVQTLEGQKILENCSSPYQVDLLGIADLAHLLLFKRHLQVFQDGLLWKLSQNTSELKDGELWNKFFVRILNASNESTVSVLRELAAEMNGLFDTTFHSHLDKALWKVGKVISPGALLLQQDRQTSPSQVLAS</sequence>
<dbReference type="InterPro" id="IPR011009">
    <property type="entry name" value="Kinase-like_dom_sf"/>
</dbReference>
<dbReference type="GO" id="GO:0051301">
    <property type="term" value="P:cell division"/>
    <property type="evidence" value="ECO:0007669"/>
    <property type="project" value="UniProtKB-KW"/>
</dbReference>
<keyword evidence="5" id="KW-0158">Chromosome</keyword>
<keyword evidence="20" id="KW-0131">Cell cycle</keyword>
<keyword evidence="9" id="KW-0132">Cell division</keyword>
<dbReference type="AlphaFoldDB" id="A0A8J6GQI4"/>
<evidence type="ECO:0000256" key="25">
    <source>
        <dbReference type="ARBA" id="ARBA00080874"/>
    </source>
</evidence>
<dbReference type="SMART" id="SM00777">
    <property type="entry name" value="Mad3_BUB1_I"/>
    <property type="match status" value="1"/>
</dbReference>
<evidence type="ECO:0000256" key="20">
    <source>
        <dbReference type="ARBA" id="ARBA00023306"/>
    </source>
</evidence>
<name>A0A8J6GQI4_MICOH</name>
<comment type="subcellular location">
    <subcellularLocation>
        <location evidence="3">Chromosome</location>
        <location evidence="3">Centromere</location>
        <location evidence="3">Kinetochore</location>
    </subcellularLocation>
    <subcellularLocation>
        <location evidence="2">Cytoplasm</location>
    </subcellularLocation>
    <subcellularLocation>
        <location evidence="1">Nucleus</location>
    </subcellularLocation>
</comment>
<keyword evidence="11" id="KW-0053">Apoptosis</keyword>
<evidence type="ECO:0000256" key="13">
    <source>
        <dbReference type="ARBA" id="ARBA00022776"/>
    </source>
</evidence>
<dbReference type="GO" id="GO:0005524">
    <property type="term" value="F:ATP binding"/>
    <property type="evidence" value="ECO:0007669"/>
    <property type="project" value="UniProtKB-KW"/>
</dbReference>
<dbReference type="FunFam" id="1.10.510.10:FF:000494">
    <property type="entry name" value="mitotic checkpoint serine/threonine-protein kinase BUB1 beta"/>
    <property type="match status" value="1"/>
</dbReference>
<keyword evidence="17" id="KW-0832">Ubl conjugation</keyword>
<evidence type="ECO:0000256" key="23">
    <source>
        <dbReference type="ARBA" id="ARBA00048679"/>
    </source>
</evidence>
<comment type="caution">
    <text evidence="30">The sequence shown here is derived from an EMBL/GenBank/DDBJ whole genome shotgun (WGS) entry which is preliminary data.</text>
</comment>
<evidence type="ECO:0000256" key="12">
    <source>
        <dbReference type="ARBA" id="ARBA00022741"/>
    </source>
</evidence>
<evidence type="ECO:0000256" key="3">
    <source>
        <dbReference type="ARBA" id="ARBA00004629"/>
    </source>
</evidence>
<evidence type="ECO:0000256" key="7">
    <source>
        <dbReference type="ARBA" id="ARBA00022527"/>
    </source>
</evidence>
<evidence type="ECO:0000256" key="6">
    <source>
        <dbReference type="ARBA" id="ARBA00022490"/>
    </source>
</evidence>
<evidence type="ECO:0000256" key="17">
    <source>
        <dbReference type="ARBA" id="ARBA00022843"/>
    </source>
</evidence>
<keyword evidence="12" id="KW-0547">Nucleotide-binding</keyword>
<dbReference type="InterPro" id="IPR000719">
    <property type="entry name" value="Prot_kinase_dom"/>
</dbReference>
<dbReference type="Gene3D" id="1.10.510.10">
    <property type="entry name" value="Transferase(Phosphotransferase) domain 1"/>
    <property type="match status" value="1"/>
</dbReference>
<dbReference type="GO" id="GO:0007094">
    <property type="term" value="P:mitotic spindle assembly checkpoint signaling"/>
    <property type="evidence" value="ECO:0007669"/>
    <property type="project" value="InterPro"/>
</dbReference>
<evidence type="ECO:0000256" key="26">
    <source>
        <dbReference type="ARBA" id="ARBA00083762"/>
    </source>
</evidence>
<evidence type="ECO:0000256" key="4">
    <source>
        <dbReference type="ARBA" id="ARBA00012513"/>
    </source>
</evidence>
<evidence type="ECO:0000256" key="5">
    <source>
        <dbReference type="ARBA" id="ARBA00022454"/>
    </source>
</evidence>
<evidence type="ECO:0000256" key="8">
    <source>
        <dbReference type="ARBA" id="ARBA00022553"/>
    </source>
</evidence>
<organism evidence="30 31">
    <name type="scientific">Microtus ochrogaster</name>
    <name type="common">Prairie vole</name>
    <dbReference type="NCBI Taxonomy" id="79684"/>
    <lineage>
        <taxon>Eukaryota</taxon>
        <taxon>Metazoa</taxon>
        <taxon>Chordata</taxon>
        <taxon>Craniata</taxon>
        <taxon>Vertebrata</taxon>
        <taxon>Euteleostomi</taxon>
        <taxon>Mammalia</taxon>
        <taxon>Eutheria</taxon>
        <taxon>Euarchontoglires</taxon>
        <taxon>Glires</taxon>
        <taxon>Rodentia</taxon>
        <taxon>Myomorpha</taxon>
        <taxon>Muroidea</taxon>
        <taxon>Cricetidae</taxon>
        <taxon>Arvicolinae</taxon>
        <taxon>Microtus</taxon>
    </lineage>
</organism>
<dbReference type="GO" id="GO:0006915">
    <property type="term" value="P:apoptotic process"/>
    <property type="evidence" value="ECO:0007669"/>
    <property type="project" value="UniProtKB-KW"/>
</dbReference>
<keyword evidence="14 30" id="KW-0418">Kinase</keyword>
<dbReference type="GO" id="GO:0005737">
    <property type="term" value="C:cytoplasm"/>
    <property type="evidence" value="ECO:0007669"/>
    <property type="project" value="UniProtKB-SubCell"/>
</dbReference>
<dbReference type="GO" id="GO:0005634">
    <property type="term" value="C:nucleus"/>
    <property type="evidence" value="ECO:0007669"/>
    <property type="project" value="UniProtKB-SubCell"/>
</dbReference>
<evidence type="ECO:0000256" key="24">
    <source>
        <dbReference type="ARBA" id="ARBA00074450"/>
    </source>
</evidence>
<feature type="region of interest" description="Disordered" evidence="27">
    <location>
        <begin position="46"/>
        <end position="82"/>
    </location>
</feature>
<protein>
    <recommendedName>
        <fullName evidence="24">Mitotic checkpoint serine/threonine-protein kinase BUB1 beta</fullName>
        <ecNumber evidence="4">2.7.11.1</ecNumber>
    </recommendedName>
    <alternativeName>
        <fullName evidence="25">MAD3/BUB1-related protein kinase</fullName>
    </alternativeName>
    <alternativeName>
        <fullName evidence="26">Mitotic checkpoint kinase MAD3L</fullName>
    </alternativeName>
</protein>
<evidence type="ECO:0000256" key="19">
    <source>
        <dbReference type="ARBA" id="ARBA00023242"/>
    </source>
</evidence>
<keyword evidence="8" id="KW-0597">Phosphoprotein</keyword>
<keyword evidence="21" id="KW-0137">Centromere</keyword>
<dbReference type="PROSITE" id="PS50011">
    <property type="entry name" value="PROTEIN_KINASE_DOM"/>
    <property type="match status" value="1"/>
</dbReference>
<feature type="compositionally biased region" description="Basic and acidic residues" evidence="27">
    <location>
        <begin position="58"/>
        <end position="68"/>
    </location>
</feature>
<evidence type="ECO:0000259" key="28">
    <source>
        <dbReference type="PROSITE" id="PS50011"/>
    </source>
</evidence>
<gene>
    <name evidence="30" type="ORF">LTLLF_134360</name>
</gene>
<keyword evidence="15" id="KW-0995">Kinetochore</keyword>